<dbReference type="NCBIfam" id="TIGR01126">
    <property type="entry name" value="pdi_dom"/>
    <property type="match status" value="1"/>
</dbReference>
<evidence type="ECO:0000256" key="3">
    <source>
        <dbReference type="ARBA" id="ARBA00022737"/>
    </source>
</evidence>
<protein>
    <recommendedName>
        <fullName evidence="7">Thioredoxin domain-containing protein</fullName>
    </recommendedName>
</protein>
<keyword evidence="3" id="KW-0677">Repeat</keyword>
<dbReference type="OrthoDB" id="71336at2759"/>
<accession>A0A0K2TG02</accession>
<evidence type="ECO:0000259" key="7">
    <source>
        <dbReference type="PROSITE" id="PS51352"/>
    </source>
</evidence>
<evidence type="ECO:0000313" key="8">
    <source>
        <dbReference type="EMBL" id="CDW24810.1"/>
    </source>
</evidence>
<evidence type="ECO:0000256" key="6">
    <source>
        <dbReference type="SAM" id="SignalP"/>
    </source>
</evidence>
<sequence length="398" mass="45258">MYTVLNTNSCAIKSSFTPKMYGRSLCLVLTLLLSVVNSEDSPLLNRESFISLKESGAIFVKFFAPWCSHCKRLAPTWETLAKEYSDKDVKLARVDCTIETEFCSDMDVTGYPTLKFFGKEEVKYRGQRDEDSLVKFIETQMGRIKPEETIVSAEEVKVENGLHVLSEDNFKAFIGSGNHFIKFYAPWCGHCQKLSPIWDELASEFKDNANVKIAKMDCTQAQDICQEQDVTGYPTLSFYRDGQKVESYRGSRAISDLKDFVQTMTDVPKPKDTIVEGDSAPSSIIKINKEEFKENIASGVTFIKFYAPWCGHCKRLAPIWEELAVKFEGVDYVKIAKVDCTANDNKNKELCNEEGVNGFPTLNIYASGEKVKEYRGNRKVEDLEEFVKEHSKFLKEEL</sequence>
<dbReference type="GO" id="GO:0003756">
    <property type="term" value="F:protein disulfide isomerase activity"/>
    <property type="evidence" value="ECO:0007669"/>
    <property type="project" value="InterPro"/>
</dbReference>
<feature type="chain" id="PRO_5005487721" description="Thioredoxin domain-containing protein" evidence="6">
    <location>
        <begin position="39"/>
        <end position="398"/>
    </location>
</feature>
<dbReference type="Pfam" id="PF00085">
    <property type="entry name" value="Thioredoxin"/>
    <property type="match status" value="3"/>
</dbReference>
<dbReference type="GO" id="GO:0006457">
    <property type="term" value="P:protein folding"/>
    <property type="evidence" value="ECO:0007669"/>
    <property type="project" value="TreeGrafter"/>
</dbReference>
<keyword evidence="4" id="KW-0676">Redox-active center</keyword>
<dbReference type="PROSITE" id="PS00194">
    <property type="entry name" value="THIOREDOXIN_1"/>
    <property type="match status" value="2"/>
</dbReference>
<dbReference type="GO" id="GO:0005783">
    <property type="term" value="C:endoplasmic reticulum"/>
    <property type="evidence" value="ECO:0007669"/>
    <property type="project" value="TreeGrafter"/>
</dbReference>
<dbReference type="InterPro" id="IPR005788">
    <property type="entry name" value="PDI_thioredoxin-like_dom"/>
</dbReference>
<dbReference type="PANTHER" id="PTHR45672">
    <property type="entry name" value="PROTEIN DISULFIDE-ISOMERASE C17H9.14C-RELATED"/>
    <property type="match status" value="1"/>
</dbReference>
<dbReference type="InterPro" id="IPR051063">
    <property type="entry name" value="PDI"/>
</dbReference>
<dbReference type="InterPro" id="IPR013766">
    <property type="entry name" value="Thioredoxin_domain"/>
</dbReference>
<comment type="similarity">
    <text evidence="1 5">Belongs to the protein disulfide isomerase family.</text>
</comment>
<feature type="domain" description="Thioredoxin" evidence="7">
    <location>
        <begin position="29"/>
        <end position="142"/>
    </location>
</feature>
<dbReference type="PANTHER" id="PTHR45672:SF3">
    <property type="entry name" value="THIOREDOXIN DOMAIN-CONTAINING PROTEIN 5"/>
    <property type="match status" value="1"/>
</dbReference>
<feature type="domain" description="Thioredoxin" evidence="7">
    <location>
        <begin position="261"/>
        <end position="392"/>
    </location>
</feature>
<evidence type="ECO:0000256" key="4">
    <source>
        <dbReference type="ARBA" id="ARBA00023284"/>
    </source>
</evidence>
<dbReference type="PROSITE" id="PS51352">
    <property type="entry name" value="THIOREDOXIN_2"/>
    <property type="match status" value="3"/>
</dbReference>
<dbReference type="PRINTS" id="PR00421">
    <property type="entry name" value="THIOREDOXIN"/>
</dbReference>
<feature type="domain" description="Thioredoxin" evidence="7">
    <location>
        <begin position="144"/>
        <end position="260"/>
    </location>
</feature>
<dbReference type="Gene3D" id="3.40.30.10">
    <property type="entry name" value="Glutaredoxin"/>
    <property type="match status" value="3"/>
</dbReference>
<dbReference type="AlphaFoldDB" id="A0A0K2TG02"/>
<feature type="signal peptide" evidence="6">
    <location>
        <begin position="1"/>
        <end position="38"/>
    </location>
</feature>
<dbReference type="SUPFAM" id="SSF52833">
    <property type="entry name" value="Thioredoxin-like"/>
    <property type="match status" value="3"/>
</dbReference>
<organism evidence="8">
    <name type="scientific">Lepeophtheirus salmonis</name>
    <name type="common">Salmon louse</name>
    <name type="synonym">Caligus salmonis</name>
    <dbReference type="NCBI Taxonomy" id="72036"/>
    <lineage>
        <taxon>Eukaryota</taxon>
        <taxon>Metazoa</taxon>
        <taxon>Ecdysozoa</taxon>
        <taxon>Arthropoda</taxon>
        <taxon>Crustacea</taxon>
        <taxon>Multicrustacea</taxon>
        <taxon>Hexanauplia</taxon>
        <taxon>Copepoda</taxon>
        <taxon>Siphonostomatoida</taxon>
        <taxon>Caligidae</taxon>
        <taxon>Lepeophtheirus</taxon>
    </lineage>
</organism>
<dbReference type="InterPro" id="IPR036249">
    <property type="entry name" value="Thioredoxin-like_sf"/>
</dbReference>
<keyword evidence="2 6" id="KW-0732">Signal</keyword>
<evidence type="ECO:0000256" key="5">
    <source>
        <dbReference type="RuleBase" id="RU004208"/>
    </source>
</evidence>
<reference evidence="8" key="1">
    <citation type="submission" date="2014-05" db="EMBL/GenBank/DDBJ databases">
        <authorList>
            <person name="Chronopoulou M."/>
        </authorList>
    </citation>
    <scope>NUCLEOTIDE SEQUENCE</scope>
    <source>
        <tissue evidence="8">Whole organism</tissue>
    </source>
</reference>
<proteinExistence type="inferred from homology"/>
<dbReference type="EMBL" id="HACA01007449">
    <property type="protein sequence ID" value="CDW24810.1"/>
    <property type="molecule type" value="Transcribed_RNA"/>
</dbReference>
<evidence type="ECO:0000256" key="2">
    <source>
        <dbReference type="ARBA" id="ARBA00022729"/>
    </source>
</evidence>
<name>A0A0K2TG02_LEPSM</name>
<dbReference type="InterPro" id="IPR017937">
    <property type="entry name" value="Thioredoxin_CS"/>
</dbReference>
<evidence type="ECO:0000256" key="1">
    <source>
        <dbReference type="ARBA" id="ARBA00006347"/>
    </source>
</evidence>